<dbReference type="HOGENOM" id="CLU_2179817_0_0_6"/>
<proteinExistence type="predicted"/>
<keyword evidence="2" id="KW-1185">Reference proteome</keyword>
<organism evidence="1 2">
    <name type="scientific">Erwinia tasmaniensis (strain DSM 17950 / CFBP 7177 / CIP 109463 / NCPPB 4357 / Et1/99)</name>
    <dbReference type="NCBI Taxonomy" id="465817"/>
    <lineage>
        <taxon>Bacteria</taxon>
        <taxon>Pseudomonadati</taxon>
        <taxon>Pseudomonadota</taxon>
        <taxon>Gammaproteobacteria</taxon>
        <taxon>Enterobacterales</taxon>
        <taxon>Erwiniaceae</taxon>
        <taxon>Erwinia</taxon>
    </lineage>
</organism>
<evidence type="ECO:0000313" key="2">
    <source>
        <dbReference type="Proteomes" id="UP000001726"/>
    </source>
</evidence>
<gene>
    <name evidence="1" type="ordered locus">ETA_14460</name>
</gene>
<sequence>MLEPYDCGKTLRAVVWLINDRLINGPYFLTIRRRQRRSEAVIDSLFSLHSTLLLTYGSRLETGARLLALNRHIFSGALRQPDVISKYEFSDRLILMFTHDQVIFKIILM</sequence>
<dbReference type="AlphaFoldDB" id="B2VJJ2"/>
<name>B2VJJ2_ERWT9</name>
<reference evidence="1 2" key="1">
    <citation type="journal article" date="2008" name="Environ. Microbiol.">
        <title>The genome of Erwinia tasmaniensis strain Et1/99, a non-pathogenic bacterium in the genus Erwinia.</title>
        <authorList>
            <person name="Kube M."/>
            <person name="Migdoll A.M."/>
            <person name="Mueller I."/>
            <person name="Kuhl H."/>
            <person name="Beck A."/>
            <person name="Reinhardt R."/>
            <person name="Geider K."/>
        </authorList>
    </citation>
    <scope>NUCLEOTIDE SEQUENCE [LARGE SCALE GENOMIC DNA]</scope>
    <source>
        <strain evidence="2">DSM 17950 / CFBP 7177 / CIP 109463 / NCPPB 4357 / Et1/99</strain>
    </source>
</reference>
<dbReference type="EMBL" id="CU468135">
    <property type="protein sequence ID" value="CAO96492.1"/>
    <property type="molecule type" value="Genomic_DNA"/>
</dbReference>
<evidence type="ECO:0000313" key="1">
    <source>
        <dbReference type="EMBL" id="CAO96492.1"/>
    </source>
</evidence>
<dbReference type="Proteomes" id="UP000001726">
    <property type="component" value="Chromosome"/>
</dbReference>
<protein>
    <submittedName>
        <fullName evidence="1">Uncharacterized protein</fullName>
    </submittedName>
</protein>
<accession>B2VJJ2</accession>
<dbReference type="KEGG" id="eta:ETA_14460"/>